<comment type="similarity">
    <text evidence="1">Belongs to the paxM FAD-dependent monooxygenase family.</text>
</comment>
<dbReference type="EMBL" id="CP089277">
    <property type="protein sequence ID" value="USP78038.1"/>
    <property type="molecule type" value="Genomic_DNA"/>
</dbReference>
<proteinExistence type="inferred from homology"/>
<dbReference type="GO" id="GO:0004497">
    <property type="term" value="F:monooxygenase activity"/>
    <property type="evidence" value="ECO:0007669"/>
    <property type="project" value="UniProtKB-KW"/>
</dbReference>
<gene>
    <name evidence="7" type="ORF">yc1106_05312</name>
</gene>
<dbReference type="FunFam" id="3.50.50.60:FF:000115">
    <property type="entry name" value="Salicylate hydroxylase, putative"/>
    <property type="match status" value="1"/>
</dbReference>
<feature type="domain" description="FAD-binding" evidence="6">
    <location>
        <begin position="18"/>
        <end position="370"/>
    </location>
</feature>
<evidence type="ECO:0000313" key="7">
    <source>
        <dbReference type="EMBL" id="USP78038.1"/>
    </source>
</evidence>
<keyword evidence="5" id="KW-0503">Monooxygenase</keyword>
<keyword evidence="3" id="KW-0274">FAD</keyword>
<dbReference type="GO" id="GO:0071949">
    <property type="term" value="F:FAD binding"/>
    <property type="evidence" value="ECO:0007669"/>
    <property type="project" value="InterPro"/>
</dbReference>
<keyword evidence="4" id="KW-0560">Oxidoreductase</keyword>
<dbReference type="SUPFAM" id="SSF51905">
    <property type="entry name" value="FAD/NAD(P)-binding domain"/>
    <property type="match status" value="1"/>
</dbReference>
<evidence type="ECO:0000256" key="4">
    <source>
        <dbReference type="ARBA" id="ARBA00023002"/>
    </source>
</evidence>
<dbReference type="Gene3D" id="3.50.50.60">
    <property type="entry name" value="FAD/NAD(P)-binding domain"/>
    <property type="match status" value="1"/>
</dbReference>
<dbReference type="PANTHER" id="PTHR13789">
    <property type="entry name" value="MONOOXYGENASE"/>
    <property type="match status" value="1"/>
</dbReference>
<evidence type="ECO:0000259" key="6">
    <source>
        <dbReference type="Pfam" id="PF01494"/>
    </source>
</evidence>
<dbReference type="InterPro" id="IPR050493">
    <property type="entry name" value="FAD-dep_Monooxygenase_BioMet"/>
</dbReference>
<accession>A0A9Q9DRY3</accession>
<dbReference type="VEuPathDB" id="FungiDB:yc1106_05312"/>
<evidence type="ECO:0000256" key="3">
    <source>
        <dbReference type="ARBA" id="ARBA00022827"/>
    </source>
</evidence>
<keyword evidence="8" id="KW-1185">Reference proteome</keyword>
<keyword evidence="2" id="KW-0285">Flavoprotein</keyword>
<evidence type="ECO:0000256" key="2">
    <source>
        <dbReference type="ARBA" id="ARBA00022630"/>
    </source>
</evidence>
<dbReference type="PRINTS" id="PR00420">
    <property type="entry name" value="RNGMNOXGNASE"/>
</dbReference>
<name>A0A9Q9DRY3_CURCL</name>
<dbReference type="Proteomes" id="UP001056012">
    <property type="component" value="Chromosome 4"/>
</dbReference>
<dbReference type="Pfam" id="PF01494">
    <property type="entry name" value="FAD_binding_3"/>
    <property type="match status" value="1"/>
</dbReference>
<dbReference type="AlphaFoldDB" id="A0A9Q9DRY3"/>
<protein>
    <submittedName>
        <fullName evidence="7">FAD/NAD(P)-binding domain-containing protein</fullName>
    </submittedName>
</protein>
<evidence type="ECO:0000256" key="1">
    <source>
        <dbReference type="ARBA" id="ARBA00007992"/>
    </source>
</evidence>
<dbReference type="PANTHER" id="PTHR13789:SF238">
    <property type="entry name" value="PUTATIVE (AFU_ORTHOLOGUE AFUA_2G01680)-RELATED"/>
    <property type="match status" value="1"/>
</dbReference>
<sequence>MAPISSAASQRQSHVHLDIAIVGAGLGGLAAAISIVQSGHNVTVFEAAKELAEVGAGLQLTPNCTKILQNYGLSDNFWSSGAEPTSLTVHRYTGSILAHDDVFSARIRQRYGAPFLDMHRCDLQLALYERAKELGVQFKFGSRIAEMEFQLARPVVLTEQGSRFDADLIVAADGLWSRCRAKLLGRVDPPKPTGDLAYRVVLDLKQIQDPELRQWVSEPTCHFWIGPGAHAVGYSLRGGNMYNIVLLVPDDLPAGVSRQPGSVEEMKSLFNGWDPILARFLDLVDNVDKWKLMHREEMESWVNDESNLVFLGDACHPMLPYLAQGANSAIEDGTVLGLLLGHIESKEHVRYALETYESLRKSRGESIVRETFKQREAFHMPDGADQEARDALFLSQLGKDLEGPFPSGWTCPQVQPWLYGYDAYEEVEDAVKKNPFPQLVVGHQNGDPHTDWFSSLKSWLSFFPPFCFWRMQR</sequence>
<evidence type="ECO:0000256" key="5">
    <source>
        <dbReference type="ARBA" id="ARBA00023033"/>
    </source>
</evidence>
<organism evidence="7 8">
    <name type="scientific">Curvularia clavata</name>
    <dbReference type="NCBI Taxonomy" id="95742"/>
    <lineage>
        <taxon>Eukaryota</taxon>
        <taxon>Fungi</taxon>
        <taxon>Dikarya</taxon>
        <taxon>Ascomycota</taxon>
        <taxon>Pezizomycotina</taxon>
        <taxon>Dothideomycetes</taxon>
        <taxon>Pleosporomycetidae</taxon>
        <taxon>Pleosporales</taxon>
        <taxon>Pleosporineae</taxon>
        <taxon>Pleosporaceae</taxon>
        <taxon>Curvularia</taxon>
    </lineage>
</organism>
<reference evidence="7" key="1">
    <citation type="submission" date="2021-12" db="EMBL/GenBank/DDBJ databases">
        <title>Curvularia clavata genome.</title>
        <authorList>
            <person name="Cao Y."/>
        </authorList>
    </citation>
    <scope>NUCLEOTIDE SEQUENCE</scope>
    <source>
        <strain evidence="7">Yc1106</strain>
    </source>
</reference>
<evidence type="ECO:0000313" key="8">
    <source>
        <dbReference type="Proteomes" id="UP001056012"/>
    </source>
</evidence>
<dbReference type="OrthoDB" id="16820at2759"/>
<dbReference type="InterPro" id="IPR002938">
    <property type="entry name" value="FAD-bd"/>
</dbReference>
<dbReference type="SUPFAM" id="SSF54373">
    <property type="entry name" value="FAD-linked reductases, C-terminal domain"/>
    <property type="match status" value="1"/>
</dbReference>
<dbReference type="InterPro" id="IPR036188">
    <property type="entry name" value="FAD/NAD-bd_sf"/>
</dbReference>